<dbReference type="OrthoDB" id="2123378at2759"/>
<dbReference type="PANTHER" id="PTHR36100">
    <property type="entry name" value="BUD SITE SELECTION PROTEIN 4"/>
    <property type="match status" value="1"/>
</dbReference>
<accession>A0A507FM00</accession>
<dbReference type="Proteomes" id="UP000320333">
    <property type="component" value="Unassembled WGS sequence"/>
</dbReference>
<keyword evidence="3" id="KW-1185">Reference proteome</keyword>
<feature type="region of interest" description="Disordered" evidence="1">
    <location>
        <begin position="1"/>
        <end position="115"/>
    </location>
</feature>
<organism evidence="2 3">
    <name type="scientific">Chytriomyces confervae</name>
    <dbReference type="NCBI Taxonomy" id="246404"/>
    <lineage>
        <taxon>Eukaryota</taxon>
        <taxon>Fungi</taxon>
        <taxon>Fungi incertae sedis</taxon>
        <taxon>Chytridiomycota</taxon>
        <taxon>Chytridiomycota incertae sedis</taxon>
        <taxon>Chytridiomycetes</taxon>
        <taxon>Chytridiales</taxon>
        <taxon>Chytriomycetaceae</taxon>
        <taxon>Chytriomyces</taxon>
    </lineage>
</organism>
<dbReference type="InterPro" id="IPR011993">
    <property type="entry name" value="PH-like_dom_sf"/>
</dbReference>
<proteinExistence type="predicted"/>
<feature type="compositionally biased region" description="Polar residues" evidence="1">
    <location>
        <begin position="98"/>
        <end position="108"/>
    </location>
</feature>
<feature type="region of interest" description="Disordered" evidence="1">
    <location>
        <begin position="167"/>
        <end position="191"/>
    </location>
</feature>
<dbReference type="Gene3D" id="2.30.29.30">
    <property type="entry name" value="Pleckstrin-homology domain (PH domain)/Phosphotyrosine-binding domain (PTB)"/>
    <property type="match status" value="1"/>
</dbReference>
<comment type="caution">
    <text evidence="2">The sequence shown here is derived from an EMBL/GenBank/DDBJ whole genome shotgun (WGS) entry which is preliminary data.</text>
</comment>
<sequence length="1233" mass="133673">MEKLKQSGAVSRNPLFKSMKQNAPSCSGGEGQAGTDRTKRTANTLKTMHKCPSAKEAVNPASPCSNEQDAVSVPGPAQEPILSVSTNPFKLADKAHAQRSSTNQSPITIPSPLSEPPAFANIKLRKRAASRSSTSSSITCAFRRSESSDFRSYAGSESPMSILETEEDDLEPGMEADEATRPQESKYPLRISTSTETQVFQQLACTSEEEILESKDESVDSCLEKEDPSASACFDQTQSRSSSPSSPDEDTALALVQPILKASEVEDSSIILETNLPNFTDENSNELSFIVAANTDALNMSNSILNSQEDEFIDSSPHDFQPPPSVLSCDMIFDRTEEIGFELDGSPAIADSSNLSILPVFDESMIATAAEISDQSLASKFSVNDNGSEVITPCPDDQSLISETQAEGLAEFLSGLRLVEGEDGAVENADIEESQDEAMPSSLLMQKTDLMSSECEAQSDDNLKQDDDIDERHSGFDLPVGTKITMPSISLDLSKELSELDGKDWLNFYSSPTDPKTETDFFPDKSFQDFVSKCVDLGSNNAEVDARDLAGSEDFFIKSPSTGNSQKLYVGDLDMYQFGPMDFEKTSSFPSFSGDLEDSDILIQEDRAAPFFIDELPSVEFDTSADLPTQVGLDILPEELTPKRNQDAITAVVTAEEIDVPKQSGFKKLWRSDSSTSISSVFSGKSISSLWSKTRKSKNQIANQADGAEDTKKRVRWGLARAGLLQQTKVYNPEFPVTPDPVPVSRENGILFFRLDSVSQIVVPDNQPVTIHLTLTYNSTTTFPVPPVTITNPEAADTPIDFECAFNLPSSSSQAPQQLDMTLRIAPILQTTLDSKNRSQQPQIAHQSRSIALPQIFRSKTVQAPAVAPKKNNSLPLGGISTRGVLIPDIRRMAEDADGSCSEFSWNANFGATHGVKAQFQVKAVGLVKAISDGAKVNLPESYSEAAYGVQLKRLHETLHLKGFMSQTGGGLKAWRRRYFELVGSNLYAYNIESKKLMMKLDLTLVTSIRACGVAAIVTPKSQRCVEAASEESDASTSCSMLDAGDSSAEISDKSGNVSSSILKTRRGEIPRKRSLTASSNVDDANACHLANIFEIEMKDGECISLSTLGEAIETDAVPGISDGSAVPPSQSGKPAVSPWWKIESNSDQISQQEGSNAPEFCPILQKNFLECEFDEVFEDVGFNDATSGDVFSDAGEMLVDCTAPVTREWLRALCNAATTIADEAVPDWLADR</sequence>
<evidence type="ECO:0000256" key="1">
    <source>
        <dbReference type="SAM" id="MobiDB-lite"/>
    </source>
</evidence>
<evidence type="ECO:0000313" key="3">
    <source>
        <dbReference type="Proteomes" id="UP000320333"/>
    </source>
</evidence>
<gene>
    <name evidence="2" type="ORF">CcCBS67573_g02259</name>
</gene>
<dbReference type="AlphaFoldDB" id="A0A507FM00"/>
<dbReference type="EMBL" id="QEAP01000046">
    <property type="protein sequence ID" value="TPX76458.1"/>
    <property type="molecule type" value="Genomic_DNA"/>
</dbReference>
<feature type="compositionally biased region" description="Basic and acidic residues" evidence="1">
    <location>
        <begin position="212"/>
        <end position="228"/>
    </location>
</feature>
<feature type="compositionally biased region" description="Acidic residues" evidence="1">
    <location>
        <begin position="167"/>
        <end position="177"/>
    </location>
</feature>
<evidence type="ECO:0008006" key="4">
    <source>
        <dbReference type="Google" id="ProtNLM"/>
    </source>
</evidence>
<feature type="region of interest" description="Disordered" evidence="1">
    <location>
        <begin position="211"/>
        <end position="250"/>
    </location>
</feature>
<name>A0A507FM00_9FUNG</name>
<dbReference type="GO" id="GO:0005525">
    <property type="term" value="F:GTP binding"/>
    <property type="evidence" value="ECO:0007669"/>
    <property type="project" value="TreeGrafter"/>
</dbReference>
<dbReference type="InterPro" id="IPR052007">
    <property type="entry name" value="Bud4"/>
</dbReference>
<reference evidence="2 3" key="1">
    <citation type="journal article" date="2019" name="Sci. Rep.">
        <title>Comparative genomics of chytrid fungi reveal insights into the obligate biotrophic and pathogenic lifestyle of Synchytrium endobioticum.</title>
        <authorList>
            <person name="van de Vossenberg B.T.L.H."/>
            <person name="Warris S."/>
            <person name="Nguyen H.D.T."/>
            <person name="van Gent-Pelzer M.P.E."/>
            <person name="Joly D.L."/>
            <person name="van de Geest H.C."/>
            <person name="Bonants P.J.M."/>
            <person name="Smith D.S."/>
            <person name="Levesque C.A."/>
            <person name="van der Lee T.A.J."/>
        </authorList>
    </citation>
    <scope>NUCLEOTIDE SEQUENCE [LARGE SCALE GENOMIC DNA]</scope>
    <source>
        <strain evidence="2 3">CBS 675.73</strain>
    </source>
</reference>
<protein>
    <recommendedName>
        <fullName evidence="4">PH domain-containing protein</fullName>
    </recommendedName>
</protein>
<dbReference type="STRING" id="246404.A0A507FM00"/>
<evidence type="ECO:0000313" key="2">
    <source>
        <dbReference type="EMBL" id="TPX76458.1"/>
    </source>
</evidence>
<dbReference type="PANTHER" id="PTHR36100:SF1">
    <property type="entry name" value="BUD SITE SELECTION PROTEIN 4"/>
    <property type="match status" value="1"/>
</dbReference>
<dbReference type="SUPFAM" id="SSF50729">
    <property type="entry name" value="PH domain-like"/>
    <property type="match status" value="1"/>
</dbReference>